<evidence type="ECO:0000313" key="2">
    <source>
        <dbReference type="Proteomes" id="UP000189796"/>
    </source>
</evidence>
<dbReference type="RefSeq" id="WP_079606558.1">
    <property type="nucleotide sequence ID" value="NZ_LT670817.1"/>
</dbReference>
<name>A0A1M5YNR8_9BRAD</name>
<dbReference type="EMBL" id="LT670817">
    <property type="protein sequence ID" value="SHI13529.1"/>
    <property type="molecule type" value="Genomic_DNA"/>
</dbReference>
<organism evidence="1 2">
    <name type="scientific">Bradyrhizobium erythrophlei</name>
    <dbReference type="NCBI Taxonomy" id="1437360"/>
    <lineage>
        <taxon>Bacteria</taxon>
        <taxon>Pseudomonadati</taxon>
        <taxon>Pseudomonadota</taxon>
        <taxon>Alphaproteobacteria</taxon>
        <taxon>Hyphomicrobiales</taxon>
        <taxon>Nitrobacteraceae</taxon>
        <taxon>Bradyrhizobium</taxon>
    </lineage>
</organism>
<dbReference type="AlphaFoldDB" id="A0A1M5YNR8"/>
<protein>
    <submittedName>
        <fullName evidence="1">Uncharacterized protein</fullName>
    </submittedName>
</protein>
<accession>A0A1M5YNR8</accession>
<proteinExistence type="predicted"/>
<gene>
    <name evidence="1" type="ORF">SAMN05443248_8556</name>
</gene>
<dbReference type="Proteomes" id="UP000189796">
    <property type="component" value="Chromosome I"/>
</dbReference>
<evidence type="ECO:0000313" key="1">
    <source>
        <dbReference type="EMBL" id="SHI13529.1"/>
    </source>
</evidence>
<reference evidence="1 2" key="1">
    <citation type="submission" date="2016-11" db="EMBL/GenBank/DDBJ databases">
        <authorList>
            <person name="Jaros S."/>
            <person name="Januszkiewicz K."/>
            <person name="Wedrychowicz H."/>
        </authorList>
    </citation>
    <scope>NUCLEOTIDE SEQUENCE [LARGE SCALE GENOMIC DNA]</scope>
    <source>
        <strain evidence="1 2">GAS138</strain>
    </source>
</reference>
<sequence>MAAPIDSFEIFLNENTADLQVFRITLTALILRLVGQNPPTALAAVHDLKSAVMGAIGRIETDPAEAGSNRMKQMTSMRSDKFFLELEAVVSETMKRMGIGAEVVRQN</sequence>